<keyword evidence="1" id="KW-1133">Transmembrane helix</keyword>
<dbReference type="AlphaFoldDB" id="A0A1V3U1A5"/>
<evidence type="ECO:0000313" key="2">
    <source>
        <dbReference type="EMBL" id="OOH96298.1"/>
    </source>
</evidence>
<keyword evidence="1" id="KW-0812">Transmembrane</keyword>
<dbReference type="NCBIfam" id="TIGR01200">
    <property type="entry name" value="GLPGLI"/>
    <property type="match status" value="1"/>
</dbReference>
<reference evidence="2 3" key="1">
    <citation type="submission" date="2016-11" db="EMBL/GenBank/DDBJ databases">
        <title>Genome sequence and comparative genomic analysis of clinical strain Elizabethkingia meningoseptica 61421 PRCM.</title>
        <authorList>
            <person name="Wang M."/>
            <person name="Hu S."/>
            <person name="Cao L."/>
            <person name="Jiang T."/>
            <person name="Zhou Y."/>
            <person name="Ming D."/>
        </authorList>
    </citation>
    <scope>NUCLEOTIDE SEQUENCE [LARGE SCALE GENOMIC DNA]</scope>
    <source>
        <strain evidence="2 3">61421 PRCM</strain>
    </source>
</reference>
<evidence type="ECO:0000256" key="1">
    <source>
        <dbReference type="SAM" id="Phobius"/>
    </source>
</evidence>
<evidence type="ECO:0000313" key="3">
    <source>
        <dbReference type="Proteomes" id="UP000188947"/>
    </source>
</evidence>
<dbReference type="RefSeq" id="WP_069214843.1">
    <property type="nucleotide sequence ID" value="NZ_CP016378.1"/>
</dbReference>
<dbReference type="EMBL" id="MPOG01000008">
    <property type="protein sequence ID" value="OOH96298.1"/>
    <property type="molecule type" value="Genomic_DNA"/>
</dbReference>
<dbReference type="STRING" id="238.BBD35_14015"/>
<proteinExistence type="predicted"/>
<organism evidence="2 3">
    <name type="scientific">Elizabethkingia meningoseptica</name>
    <name type="common">Chryseobacterium meningosepticum</name>
    <dbReference type="NCBI Taxonomy" id="238"/>
    <lineage>
        <taxon>Bacteria</taxon>
        <taxon>Pseudomonadati</taxon>
        <taxon>Bacteroidota</taxon>
        <taxon>Flavobacteriia</taxon>
        <taxon>Flavobacteriales</taxon>
        <taxon>Weeksellaceae</taxon>
        <taxon>Elizabethkingia</taxon>
    </lineage>
</organism>
<protein>
    <submittedName>
        <fullName evidence="2">GLPGLI family protein</fullName>
    </submittedName>
</protein>
<sequence length="274" mass="32461">MKIKEQGYFLLFLFIYAIVAAQNSSIIYELTYKPSTQDVYTKKKTFFLDIIGNESVFRQDFRRNSDSLIHYRGTYGYGYNLNFNDQMYIKKNLKNNKIFKYAISPISKDIFYIPVTETLNWKLLPETQTIDNIKCQKAETDYGGRLWTAWFTQEIQIQEGPYVFHGLPGLIIEISDMNKDYIFRLAKITKFNHNSLFLLKGRKEINWNIFNKIQIDYYNDPYAFAKAYNMKVATDDGAGGIKKVDIRQDTFRVQEYIRKNDNIIELNQKIEYKP</sequence>
<gene>
    <name evidence="2" type="ORF">BMF97_08095</name>
</gene>
<dbReference type="eggNOG" id="ENOG5033RN6">
    <property type="taxonomic scope" value="Bacteria"/>
</dbReference>
<keyword evidence="1" id="KW-0472">Membrane</keyword>
<keyword evidence="3" id="KW-1185">Reference proteome</keyword>
<dbReference type="Pfam" id="PF09697">
    <property type="entry name" value="Porph_ging"/>
    <property type="match status" value="1"/>
</dbReference>
<name>A0A1V3U1A5_ELIME</name>
<dbReference type="Proteomes" id="UP000188947">
    <property type="component" value="Unassembled WGS sequence"/>
</dbReference>
<comment type="caution">
    <text evidence="2">The sequence shown here is derived from an EMBL/GenBank/DDBJ whole genome shotgun (WGS) entry which is preliminary data.</text>
</comment>
<dbReference type="OrthoDB" id="1440774at2"/>
<accession>A0A1V3U1A5</accession>
<dbReference type="InterPro" id="IPR005901">
    <property type="entry name" value="GLPGLI"/>
</dbReference>
<feature type="transmembrane region" description="Helical" evidence="1">
    <location>
        <begin position="7"/>
        <end position="28"/>
    </location>
</feature>